<dbReference type="InterPro" id="IPR053772">
    <property type="entry name" value="At1g61320/At1g61330-like"/>
</dbReference>
<dbReference type="Proteomes" id="UP000594263">
    <property type="component" value="Unplaced"/>
</dbReference>
<sequence>MPEFSVRELKIRNKLDSSHKLEVDKWVDFAIANQVQNLQLQLVGQRSRNAYNLTEKAWLDKTSSGLSSLKCLKSVIFSCVQVTKQLVEFLLLSCPQLEHLSLDQTEELNDLHVSSNASLKLKRLYMREWPKDGNLITELCAPNLTSFVYFCQKPELHKLDVPKLVDLSIGGSRCGTPPIVNYVQLFWRYLPQLENLLLVIVQVPLMHLENIPELNKLRRLSICANVNVDLICNEIINLLKSCPCLQYFSLRMNCGLSCNTRYRDQVLEMVEPSPVRSHTFDFLKVFRLEGGDGAMCDLKLIKYVVENSTNLEKIIVDTRIMCYFPDQPNEDDYTSGMKEDVERATEQVNKLKLPTGCQTIVI</sequence>
<evidence type="ECO:0000259" key="1">
    <source>
        <dbReference type="Pfam" id="PF23622"/>
    </source>
</evidence>
<protein>
    <recommendedName>
        <fullName evidence="1">At1g61320/AtMIF1 LRR domain-containing protein</fullName>
    </recommendedName>
</protein>
<feature type="domain" description="At1g61320/AtMIF1 LRR" evidence="1">
    <location>
        <begin position="9"/>
        <end position="321"/>
    </location>
</feature>
<dbReference type="PANTHER" id="PTHR34145">
    <property type="entry name" value="OS02G0105600 PROTEIN"/>
    <property type="match status" value="1"/>
</dbReference>
<organism evidence="2 3">
    <name type="scientific">Kalanchoe fedtschenkoi</name>
    <name type="common">Lavender scallops</name>
    <name type="synonym">South American air plant</name>
    <dbReference type="NCBI Taxonomy" id="63787"/>
    <lineage>
        <taxon>Eukaryota</taxon>
        <taxon>Viridiplantae</taxon>
        <taxon>Streptophyta</taxon>
        <taxon>Embryophyta</taxon>
        <taxon>Tracheophyta</taxon>
        <taxon>Spermatophyta</taxon>
        <taxon>Magnoliopsida</taxon>
        <taxon>eudicotyledons</taxon>
        <taxon>Gunneridae</taxon>
        <taxon>Pentapetalae</taxon>
        <taxon>Saxifragales</taxon>
        <taxon>Crassulaceae</taxon>
        <taxon>Kalanchoe</taxon>
    </lineage>
</organism>
<name>A0A7N0ZUY1_KALFE</name>
<dbReference type="InterPro" id="IPR055357">
    <property type="entry name" value="LRR_At1g61320_AtMIF1"/>
</dbReference>
<keyword evidence="3" id="KW-1185">Reference proteome</keyword>
<evidence type="ECO:0000313" key="2">
    <source>
        <dbReference type="EnsemblPlants" id="Kaladp0039s0393.1.v1.1"/>
    </source>
</evidence>
<dbReference type="SUPFAM" id="SSF52047">
    <property type="entry name" value="RNI-like"/>
    <property type="match status" value="1"/>
</dbReference>
<reference evidence="2" key="1">
    <citation type="submission" date="2021-01" db="UniProtKB">
        <authorList>
            <consortium name="EnsemblPlants"/>
        </authorList>
    </citation>
    <scope>IDENTIFICATION</scope>
</reference>
<proteinExistence type="predicted"/>
<dbReference type="Pfam" id="PF23622">
    <property type="entry name" value="LRR_At1g61320_AtMIF1"/>
    <property type="match status" value="1"/>
</dbReference>
<dbReference type="Gramene" id="Kaladp0039s0393.1.v1.1">
    <property type="protein sequence ID" value="Kaladp0039s0393.1.v1.1"/>
    <property type="gene ID" value="Kaladp0039s0393.v1.1"/>
</dbReference>
<dbReference type="EnsemblPlants" id="Kaladp0039s0393.1.v1.1">
    <property type="protein sequence ID" value="Kaladp0039s0393.1.v1.1"/>
    <property type="gene ID" value="Kaladp0039s0393.v1.1"/>
</dbReference>
<accession>A0A7N0ZUY1</accession>
<dbReference type="PANTHER" id="PTHR34145:SF68">
    <property type="entry name" value="FBD DOMAIN-CONTAINING PROTEIN"/>
    <property type="match status" value="1"/>
</dbReference>
<dbReference type="Gene3D" id="3.80.10.10">
    <property type="entry name" value="Ribonuclease Inhibitor"/>
    <property type="match status" value="1"/>
</dbReference>
<dbReference type="OMA" id="EFHAVDL"/>
<dbReference type="AlphaFoldDB" id="A0A7N0ZUY1"/>
<evidence type="ECO:0000313" key="3">
    <source>
        <dbReference type="Proteomes" id="UP000594263"/>
    </source>
</evidence>
<dbReference type="InterPro" id="IPR032675">
    <property type="entry name" value="LRR_dom_sf"/>
</dbReference>